<name>A0A5J4W4R9_9EUKA</name>
<dbReference type="AlphaFoldDB" id="A0A5J4W4R9"/>
<gene>
    <name evidence="1" type="ORF">EZS28_014778</name>
</gene>
<protein>
    <submittedName>
        <fullName evidence="1">Uncharacterized protein</fullName>
    </submittedName>
</protein>
<sequence length="91" mass="10463">MVNFLSTLRAVWSAHFQLTEFVVDYVAFAIPNHASVKVAVNLGGFYCFLPCLMEIITAEANFDVDYVVCIETWLSFEIWQNVKKVRIIKNN</sequence>
<reference evidence="1 2" key="1">
    <citation type="submission" date="2019-03" db="EMBL/GenBank/DDBJ databases">
        <title>Single cell metagenomics reveals metabolic interactions within the superorganism composed of flagellate Streblomastix strix and complex community of Bacteroidetes bacteria on its surface.</title>
        <authorList>
            <person name="Treitli S.C."/>
            <person name="Kolisko M."/>
            <person name="Husnik F."/>
            <person name="Keeling P."/>
            <person name="Hampl V."/>
        </authorList>
    </citation>
    <scope>NUCLEOTIDE SEQUENCE [LARGE SCALE GENOMIC DNA]</scope>
    <source>
        <strain evidence="1">ST1C</strain>
    </source>
</reference>
<proteinExistence type="predicted"/>
<dbReference type="EMBL" id="SNRW01003489">
    <property type="protein sequence ID" value="KAA6389695.1"/>
    <property type="molecule type" value="Genomic_DNA"/>
</dbReference>
<evidence type="ECO:0000313" key="1">
    <source>
        <dbReference type="EMBL" id="KAA6389695.1"/>
    </source>
</evidence>
<dbReference type="Proteomes" id="UP000324800">
    <property type="component" value="Unassembled WGS sequence"/>
</dbReference>
<accession>A0A5J4W4R9</accession>
<evidence type="ECO:0000313" key="2">
    <source>
        <dbReference type="Proteomes" id="UP000324800"/>
    </source>
</evidence>
<organism evidence="1 2">
    <name type="scientific">Streblomastix strix</name>
    <dbReference type="NCBI Taxonomy" id="222440"/>
    <lineage>
        <taxon>Eukaryota</taxon>
        <taxon>Metamonada</taxon>
        <taxon>Preaxostyla</taxon>
        <taxon>Oxymonadida</taxon>
        <taxon>Streblomastigidae</taxon>
        <taxon>Streblomastix</taxon>
    </lineage>
</organism>
<comment type="caution">
    <text evidence="1">The sequence shown here is derived from an EMBL/GenBank/DDBJ whole genome shotgun (WGS) entry which is preliminary data.</text>
</comment>